<dbReference type="OrthoDB" id="1648091at2"/>
<dbReference type="InterPro" id="IPR010488">
    <property type="entry name" value="Zeta_toxin_domain"/>
</dbReference>
<dbReference type="Gene3D" id="3.40.50.300">
    <property type="entry name" value="P-loop containing nucleotide triphosphate hydrolases"/>
    <property type="match status" value="1"/>
</dbReference>
<evidence type="ECO:0000256" key="1">
    <source>
        <dbReference type="ARBA" id="ARBA00009104"/>
    </source>
</evidence>
<evidence type="ECO:0000256" key="7">
    <source>
        <dbReference type="ARBA" id="ARBA00048178"/>
    </source>
</evidence>
<dbReference type="GO" id="GO:0005524">
    <property type="term" value="F:ATP binding"/>
    <property type="evidence" value="ECO:0007669"/>
    <property type="project" value="UniProtKB-KW"/>
</dbReference>
<evidence type="ECO:0000259" key="8">
    <source>
        <dbReference type="Pfam" id="PF06414"/>
    </source>
</evidence>
<evidence type="ECO:0000256" key="5">
    <source>
        <dbReference type="ARBA" id="ARBA00022840"/>
    </source>
</evidence>
<comment type="similarity">
    <text evidence="1">Belongs to the zeta toxin family.</text>
</comment>
<gene>
    <name evidence="9" type="ORF">RV00_GL001811</name>
</gene>
<evidence type="ECO:0000256" key="3">
    <source>
        <dbReference type="ARBA" id="ARBA00022649"/>
    </source>
</evidence>
<evidence type="ECO:0000256" key="6">
    <source>
        <dbReference type="ARBA" id="ARBA00032897"/>
    </source>
</evidence>
<keyword evidence="5" id="KW-0067">ATP-binding</keyword>
<dbReference type="InterPro" id="IPR027417">
    <property type="entry name" value="P-loop_NTPase"/>
</dbReference>
<dbReference type="RefSeq" id="WP_071861682.1">
    <property type="nucleotide sequence ID" value="NZ_JBHLVS010000031.1"/>
</dbReference>
<dbReference type="AlphaFoldDB" id="A0A1L8SX36"/>
<keyword evidence="4" id="KW-0547">Nucleotide-binding</keyword>
<dbReference type="SUPFAM" id="SSF52540">
    <property type="entry name" value="P-loop containing nucleoside triphosphate hydrolases"/>
    <property type="match status" value="1"/>
</dbReference>
<proteinExistence type="inferred from homology"/>
<accession>A0A1L8SX36</accession>
<evidence type="ECO:0000313" key="9">
    <source>
        <dbReference type="EMBL" id="OJG36452.1"/>
    </source>
</evidence>
<evidence type="ECO:0000313" key="10">
    <source>
        <dbReference type="Proteomes" id="UP000183700"/>
    </source>
</evidence>
<feature type="domain" description="Zeta toxin" evidence="8">
    <location>
        <begin position="3"/>
        <end position="128"/>
    </location>
</feature>
<keyword evidence="3" id="KW-1277">Toxin-antitoxin system</keyword>
<dbReference type="Pfam" id="PF06414">
    <property type="entry name" value="Zeta_toxin"/>
    <property type="match status" value="1"/>
</dbReference>
<comment type="caution">
    <text evidence="9">The sequence shown here is derived from an EMBL/GenBank/DDBJ whole genome shotgun (WGS) entry which is preliminary data.</text>
</comment>
<sequence length="205" mass="24103">MKKYLILIAGSPATGKTYLINLLKETLKDIFVLTPDEGKEILADSVGFDNLNEKAELEKRVWQFYYGILGQYMEVGKRIIVSEYPFSYKQKDKLSELAEKHDYQIITIRLVADFEILWQRRKARDVEADRHLSHIMSHYHFGDELVERGEADNLITKNEFKAIIKARQYHEFALGDVYEFDVSDFSTVDYEPFLKQLKNRISHNQ</sequence>
<protein>
    <recommendedName>
        <fullName evidence="6">UDP-N-acetylglucosamine kinase</fullName>
        <ecNumber evidence="2">2.7.1.176</ecNumber>
    </recommendedName>
    <alternativeName>
        <fullName evidence="6">UDP-N-acetylglucosamine kinase</fullName>
    </alternativeName>
</protein>
<organism evidence="9 10">
    <name type="scientific">Enterococcus devriesei</name>
    <dbReference type="NCBI Taxonomy" id="319970"/>
    <lineage>
        <taxon>Bacteria</taxon>
        <taxon>Bacillati</taxon>
        <taxon>Bacillota</taxon>
        <taxon>Bacilli</taxon>
        <taxon>Lactobacillales</taxon>
        <taxon>Enterococcaceae</taxon>
        <taxon>Enterococcus</taxon>
    </lineage>
</organism>
<reference evidence="9 10" key="1">
    <citation type="submission" date="2014-12" db="EMBL/GenBank/DDBJ databases">
        <title>Draft genome sequences of 29 type strains of Enterococci.</title>
        <authorList>
            <person name="Zhong Z."/>
            <person name="Sun Z."/>
            <person name="Liu W."/>
            <person name="Zhang W."/>
            <person name="Zhang H."/>
        </authorList>
    </citation>
    <scope>NUCLEOTIDE SEQUENCE [LARGE SCALE GENOMIC DNA]</scope>
    <source>
        <strain evidence="9 10">DSM 22802</strain>
    </source>
</reference>
<dbReference type="STRING" id="319970.RV00_GL001811"/>
<evidence type="ECO:0000256" key="2">
    <source>
        <dbReference type="ARBA" id="ARBA00011963"/>
    </source>
</evidence>
<dbReference type="EC" id="2.7.1.176" evidence="2"/>
<dbReference type="GO" id="GO:0016301">
    <property type="term" value="F:kinase activity"/>
    <property type="evidence" value="ECO:0007669"/>
    <property type="project" value="InterPro"/>
</dbReference>
<keyword evidence="10" id="KW-1185">Reference proteome</keyword>
<dbReference type="Proteomes" id="UP000183700">
    <property type="component" value="Unassembled WGS sequence"/>
</dbReference>
<name>A0A1L8SX36_9ENTE</name>
<evidence type="ECO:0000256" key="4">
    <source>
        <dbReference type="ARBA" id="ARBA00022741"/>
    </source>
</evidence>
<dbReference type="EMBL" id="JXKM01000003">
    <property type="protein sequence ID" value="OJG36452.1"/>
    <property type="molecule type" value="Genomic_DNA"/>
</dbReference>
<comment type="catalytic activity">
    <reaction evidence="7">
        <text>UDP-N-acetyl-alpha-D-glucosamine + ATP = UDP-N-acetyl-alpha-D-glucosamine 3'-phosphate + ADP + H(+)</text>
        <dbReference type="Rhea" id="RHEA:32671"/>
        <dbReference type="ChEBI" id="CHEBI:15378"/>
        <dbReference type="ChEBI" id="CHEBI:30616"/>
        <dbReference type="ChEBI" id="CHEBI:57705"/>
        <dbReference type="ChEBI" id="CHEBI:64353"/>
        <dbReference type="ChEBI" id="CHEBI:456216"/>
        <dbReference type="EC" id="2.7.1.176"/>
    </reaction>
</comment>